<dbReference type="InterPro" id="IPR001789">
    <property type="entry name" value="Sig_transdc_resp-reg_receiver"/>
</dbReference>
<dbReference type="Gene3D" id="3.40.50.2300">
    <property type="match status" value="1"/>
</dbReference>
<dbReference type="SUPFAM" id="SSF52172">
    <property type="entry name" value="CheY-like"/>
    <property type="match status" value="1"/>
</dbReference>
<dbReference type="GO" id="GO:0003677">
    <property type="term" value="F:DNA binding"/>
    <property type="evidence" value="ECO:0007669"/>
    <property type="project" value="UniProtKB-KW"/>
</dbReference>
<dbReference type="RefSeq" id="WP_017023356.1">
    <property type="nucleotide sequence ID" value="NZ_CAWMPN010000015.1"/>
</dbReference>
<dbReference type="Proteomes" id="UP000093523">
    <property type="component" value="Unassembled WGS sequence"/>
</dbReference>
<evidence type="ECO:0000313" key="5">
    <source>
        <dbReference type="EMBL" id="OCH19636.1"/>
    </source>
</evidence>
<organism evidence="5 6">
    <name type="scientific">Aliivibrio logei</name>
    <name type="common">Vibrio logei</name>
    <dbReference type="NCBI Taxonomy" id="688"/>
    <lineage>
        <taxon>Bacteria</taxon>
        <taxon>Pseudomonadati</taxon>
        <taxon>Pseudomonadota</taxon>
        <taxon>Gammaproteobacteria</taxon>
        <taxon>Vibrionales</taxon>
        <taxon>Vibrionaceae</taxon>
        <taxon>Aliivibrio</taxon>
    </lineage>
</organism>
<evidence type="ECO:0000256" key="1">
    <source>
        <dbReference type="ARBA" id="ARBA00023125"/>
    </source>
</evidence>
<keyword evidence="1" id="KW-0238">DNA-binding</keyword>
<protein>
    <recommendedName>
        <fullName evidence="7">DNA-binding response regulator</fullName>
    </recommendedName>
</protein>
<dbReference type="Pfam" id="PF00072">
    <property type="entry name" value="Response_reg"/>
    <property type="match status" value="1"/>
</dbReference>
<evidence type="ECO:0000256" key="2">
    <source>
        <dbReference type="PROSITE-ProRule" id="PRU00169"/>
    </source>
</evidence>
<comment type="caution">
    <text evidence="5">The sequence shown here is derived from an EMBL/GenBank/DDBJ whole genome shotgun (WGS) entry which is preliminary data.</text>
</comment>
<feature type="modified residue" description="4-aspartylphosphate" evidence="2">
    <location>
        <position position="59"/>
    </location>
</feature>
<dbReference type="STRING" id="688.A6E04_16565"/>
<gene>
    <name evidence="5" type="ORF">A6E04_16565</name>
</gene>
<dbReference type="GO" id="GO:0006355">
    <property type="term" value="P:regulation of DNA-templated transcription"/>
    <property type="evidence" value="ECO:0007669"/>
    <property type="project" value="InterPro"/>
</dbReference>
<dbReference type="InterPro" id="IPR000792">
    <property type="entry name" value="Tscrpt_reg_LuxR_C"/>
</dbReference>
<evidence type="ECO:0000259" key="4">
    <source>
        <dbReference type="PROSITE" id="PS50110"/>
    </source>
</evidence>
<sequence>MPASEKINALVLDTFPIIVESITAYLKKKETINNVFHATSMQEALAILANNNIGFISLDIKQNKFNGLEFIKKVRENQFKGSILVISSYGYEMYSDSAKKLGANGYISKEESTTLINDAMSNVLRGYTLFKQSTSIKKDVDLSNREIIVLNYLLRGYSNKQISELLSLSAKTISTYKSRILEKHNATSLIDLLKVSDAIKQQL</sequence>
<dbReference type="PRINTS" id="PR00038">
    <property type="entry name" value="HTHLUXR"/>
</dbReference>
<dbReference type="GO" id="GO:0000160">
    <property type="term" value="P:phosphorelay signal transduction system"/>
    <property type="evidence" value="ECO:0007669"/>
    <property type="project" value="InterPro"/>
</dbReference>
<evidence type="ECO:0000313" key="6">
    <source>
        <dbReference type="Proteomes" id="UP000093523"/>
    </source>
</evidence>
<evidence type="ECO:0000259" key="3">
    <source>
        <dbReference type="PROSITE" id="PS50043"/>
    </source>
</evidence>
<dbReference type="InterPro" id="IPR051015">
    <property type="entry name" value="EvgA-like"/>
</dbReference>
<dbReference type="SMART" id="SM00421">
    <property type="entry name" value="HTH_LUXR"/>
    <property type="match status" value="1"/>
</dbReference>
<dbReference type="EMBL" id="MAJU01000015">
    <property type="protein sequence ID" value="OCH19636.1"/>
    <property type="molecule type" value="Genomic_DNA"/>
</dbReference>
<dbReference type="CDD" id="cd06170">
    <property type="entry name" value="LuxR_C_like"/>
    <property type="match status" value="1"/>
</dbReference>
<dbReference type="SMART" id="SM00448">
    <property type="entry name" value="REC"/>
    <property type="match status" value="1"/>
</dbReference>
<dbReference type="InterPro" id="IPR011006">
    <property type="entry name" value="CheY-like_superfamily"/>
</dbReference>
<feature type="domain" description="Response regulatory" evidence="4">
    <location>
        <begin position="8"/>
        <end position="124"/>
    </location>
</feature>
<name>A0A1B9NWQ3_ALILO</name>
<dbReference type="PANTHER" id="PTHR45566:SF1">
    <property type="entry name" value="HTH-TYPE TRANSCRIPTIONAL REGULATOR YHJB-RELATED"/>
    <property type="match status" value="1"/>
</dbReference>
<evidence type="ECO:0008006" key="7">
    <source>
        <dbReference type="Google" id="ProtNLM"/>
    </source>
</evidence>
<dbReference type="PROSITE" id="PS00622">
    <property type="entry name" value="HTH_LUXR_1"/>
    <property type="match status" value="1"/>
</dbReference>
<dbReference type="AlphaFoldDB" id="A0A1B9NWQ3"/>
<dbReference type="PANTHER" id="PTHR45566">
    <property type="entry name" value="HTH-TYPE TRANSCRIPTIONAL REGULATOR YHJB-RELATED"/>
    <property type="match status" value="1"/>
</dbReference>
<reference evidence="5 6" key="1">
    <citation type="submission" date="2016-06" db="EMBL/GenBank/DDBJ databases">
        <authorList>
            <person name="Kjaerup R.B."/>
            <person name="Dalgaard T.S."/>
            <person name="Juul-Madsen H.R."/>
        </authorList>
    </citation>
    <scope>NUCLEOTIDE SEQUENCE [LARGE SCALE GENOMIC DNA]</scope>
    <source>
        <strain evidence="5 6">1S159</strain>
    </source>
</reference>
<proteinExistence type="predicted"/>
<feature type="domain" description="HTH luxR-type" evidence="3">
    <location>
        <begin position="135"/>
        <end position="200"/>
    </location>
</feature>
<dbReference type="InterPro" id="IPR036388">
    <property type="entry name" value="WH-like_DNA-bd_sf"/>
</dbReference>
<dbReference type="OrthoDB" id="9796655at2"/>
<keyword evidence="2" id="KW-0597">Phosphoprotein</keyword>
<accession>A0A1B9NWQ3</accession>
<dbReference type="Gene3D" id="1.10.10.10">
    <property type="entry name" value="Winged helix-like DNA-binding domain superfamily/Winged helix DNA-binding domain"/>
    <property type="match status" value="1"/>
</dbReference>
<dbReference type="PROSITE" id="PS50043">
    <property type="entry name" value="HTH_LUXR_2"/>
    <property type="match status" value="1"/>
</dbReference>
<dbReference type="Pfam" id="PF00196">
    <property type="entry name" value="GerE"/>
    <property type="match status" value="1"/>
</dbReference>
<dbReference type="PROSITE" id="PS50110">
    <property type="entry name" value="RESPONSE_REGULATORY"/>
    <property type="match status" value="1"/>
</dbReference>
<dbReference type="SUPFAM" id="SSF46894">
    <property type="entry name" value="C-terminal effector domain of the bipartite response regulators"/>
    <property type="match status" value="1"/>
</dbReference>
<dbReference type="InterPro" id="IPR016032">
    <property type="entry name" value="Sig_transdc_resp-reg_C-effctor"/>
</dbReference>